<comment type="similarity">
    <text evidence="1 2">Belongs to the peptidase S8 family.</text>
</comment>
<dbReference type="SUPFAM" id="SSF52025">
    <property type="entry name" value="PA domain"/>
    <property type="match status" value="1"/>
</dbReference>
<evidence type="ECO:0000259" key="3">
    <source>
        <dbReference type="Pfam" id="PF00082"/>
    </source>
</evidence>
<reference evidence="4 5" key="1">
    <citation type="submission" date="2024-02" db="EMBL/GenBank/DDBJ databases">
        <title>De novo assembly and annotation of 12 fungi associated with fruit tree decline syndrome in Ontario, Canada.</title>
        <authorList>
            <person name="Sulman M."/>
            <person name="Ellouze W."/>
            <person name="Ilyukhin E."/>
        </authorList>
    </citation>
    <scope>NUCLEOTIDE SEQUENCE [LARGE SCALE GENOMIC DNA]</scope>
    <source>
        <strain evidence="4 5">M11/M66-122</strain>
    </source>
</reference>
<accession>A0AAN9YX12</accession>
<dbReference type="AlphaFoldDB" id="A0AAN9YX12"/>
<dbReference type="Pfam" id="PF00082">
    <property type="entry name" value="Peptidase_S8"/>
    <property type="match status" value="1"/>
</dbReference>
<evidence type="ECO:0000313" key="4">
    <source>
        <dbReference type="EMBL" id="KAK7757609.1"/>
    </source>
</evidence>
<evidence type="ECO:0000256" key="2">
    <source>
        <dbReference type="PROSITE-ProRule" id="PRU01240"/>
    </source>
</evidence>
<dbReference type="GO" id="GO:0004252">
    <property type="term" value="F:serine-type endopeptidase activity"/>
    <property type="evidence" value="ECO:0007669"/>
    <property type="project" value="InterPro"/>
</dbReference>
<dbReference type="PANTHER" id="PTHR43399:SF4">
    <property type="entry name" value="CELL WALL-ASSOCIATED PROTEASE"/>
    <property type="match status" value="1"/>
</dbReference>
<dbReference type="PROSITE" id="PS51892">
    <property type="entry name" value="SUBTILASE"/>
    <property type="match status" value="1"/>
</dbReference>
<sequence length="320" mass="33236">MRSIIGMEVPSNSSVFTGLVGVAPEATLGMYRVFGCTGGAGDDGILAAMQRAVDDGADVVSMSLGEPGLWSGYPYSAIPAAAAALRQKGVAVIAAAGNYGSSAPFYTEIPGNAEGVLSIASVENSQFPTYPVRDSNGHEFRYAALYPFPEGDYPVVWASRGNNSGYDDYGCTTASYPSADSLEHPIEDCIVVSRRGLCTLTQIQSAAAAANFSQVLTFPDPGVDNVFIDGYGVATPALTADGGIYNFGNTLDDALLKAEGSSDYVLSVTSGQVSLVDQIGGGFPNNFSSVGKSESPRVLLLVCICIVSSLANMSQCRPHE</sequence>
<proteinExistence type="inferred from homology"/>
<gene>
    <name evidence="4" type="ORF">SLS62_000624</name>
</gene>
<dbReference type="GO" id="GO:0006508">
    <property type="term" value="P:proteolysis"/>
    <property type="evidence" value="ECO:0007669"/>
    <property type="project" value="InterPro"/>
</dbReference>
<dbReference type="InterPro" id="IPR036852">
    <property type="entry name" value="Peptidase_S8/S53_dom_sf"/>
</dbReference>
<dbReference type="Proteomes" id="UP001320420">
    <property type="component" value="Unassembled WGS sequence"/>
</dbReference>
<keyword evidence="5" id="KW-1185">Reference proteome</keyword>
<dbReference type="InterPro" id="IPR046450">
    <property type="entry name" value="PA_dom_sf"/>
</dbReference>
<name>A0AAN9YX12_9PEZI</name>
<feature type="domain" description="Peptidase S8/S53" evidence="3">
    <location>
        <begin position="14"/>
        <end position="174"/>
    </location>
</feature>
<organism evidence="4 5">
    <name type="scientific">Diatrype stigma</name>
    <dbReference type="NCBI Taxonomy" id="117547"/>
    <lineage>
        <taxon>Eukaryota</taxon>
        <taxon>Fungi</taxon>
        <taxon>Dikarya</taxon>
        <taxon>Ascomycota</taxon>
        <taxon>Pezizomycotina</taxon>
        <taxon>Sordariomycetes</taxon>
        <taxon>Xylariomycetidae</taxon>
        <taxon>Xylariales</taxon>
        <taxon>Diatrypaceae</taxon>
        <taxon>Diatrype</taxon>
    </lineage>
</organism>
<dbReference type="EMBL" id="JAKJXP020000002">
    <property type="protein sequence ID" value="KAK7757609.1"/>
    <property type="molecule type" value="Genomic_DNA"/>
</dbReference>
<evidence type="ECO:0000313" key="5">
    <source>
        <dbReference type="Proteomes" id="UP001320420"/>
    </source>
</evidence>
<comment type="caution">
    <text evidence="2">Lacks conserved residue(s) required for the propagation of feature annotation.</text>
</comment>
<comment type="caution">
    <text evidence="4">The sequence shown here is derived from an EMBL/GenBank/DDBJ whole genome shotgun (WGS) entry which is preliminary data.</text>
</comment>
<dbReference type="InterPro" id="IPR051048">
    <property type="entry name" value="Peptidase_S8/S53_subtilisin"/>
</dbReference>
<dbReference type="InterPro" id="IPR000209">
    <property type="entry name" value="Peptidase_S8/S53_dom"/>
</dbReference>
<dbReference type="SUPFAM" id="SSF52743">
    <property type="entry name" value="Subtilisin-like"/>
    <property type="match status" value="1"/>
</dbReference>
<protein>
    <recommendedName>
        <fullName evidence="3">Peptidase S8/S53 domain-containing protein</fullName>
    </recommendedName>
</protein>
<evidence type="ECO:0000256" key="1">
    <source>
        <dbReference type="ARBA" id="ARBA00011073"/>
    </source>
</evidence>
<dbReference type="PANTHER" id="PTHR43399">
    <property type="entry name" value="SUBTILISIN-RELATED"/>
    <property type="match status" value="1"/>
</dbReference>
<dbReference type="Gene3D" id="3.40.50.200">
    <property type="entry name" value="Peptidase S8/S53 domain"/>
    <property type="match status" value="1"/>
</dbReference>